<sequence length="493" mass="50906">MVDRIARHAAARPGQVALLDDTGEMSYGELPPAVARVAHALDASRVAVLLDNGRAWALVDLALAQRGTVAIPIPPFFSDGQIRHLIDDAAPDLIASDQPGRIASLTGMPPSGELDVGGRKVFLFARPTAKSRRLPAGTCKVTYTSGTTGQPRGVCLSGDAIEAVTFALAQAVDAGPNDRSLSLLPLSTLLENVGGIYAALASGSTAMLPSLASCGFSGSSAVQPDSLVAAFHRYAPSATILVPQLLKLLVECIAAGARLPASLRFVAVGGAPCSAHLIERAWQLGLPVHEGYGLSEAASVVSLNRPGQQRPGSVGTPLPHVRVRLAEDGEILVAGKLFGGYLGSDAPPPVEWATGDLGRFDSAGHLHVSGRKKTAYATAFGRNVAPEWVEGELSAGPAVMQAAVFGEARPCNVAVLVPHPAATPEQITAAVTAANARLPDYARIAAWHVAAAPFSPRNGMARVSGALDRDAIADHYANALESLYASQAADVDA</sequence>
<dbReference type="InterPro" id="IPR042099">
    <property type="entry name" value="ANL_N_sf"/>
</dbReference>
<keyword evidence="4" id="KW-1185">Reference proteome</keyword>
<dbReference type="SUPFAM" id="SSF56801">
    <property type="entry name" value="Acetyl-CoA synthetase-like"/>
    <property type="match status" value="1"/>
</dbReference>
<dbReference type="PANTHER" id="PTHR43767">
    <property type="entry name" value="LONG-CHAIN-FATTY-ACID--COA LIGASE"/>
    <property type="match status" value="1"/>
</dbReference>
<dbReference type="RefSeq" id="WP_377321388.1">
    <property type="nucleotide sequence ID" value="NZ_JBHSNF010000003.1"/>
</dbReference>
<dbReference type="InterPro" id="IPR045851">
    <property type="entry name" value="AMP-bd_C_sf"/>
</dbReference>
<evidence type="ECO:0000259" key="2">
    <source>
        <dbReference type="Pfam" id="PF00501"/>
    </source>
</evidence>
<organism evidence="3 4">
    <name type="scientific">Rhodanobacter ginsengisoli</name>
    <dbReference type="NCBI Taxonomy" id="418646"/>
    <lineage>
        <taxon>Bacteria</taxon>
        <taxon>Pseudomonadati</taxon>
        <taxon>Pseudomonadota</taxon>
        <taxon>Gammaproteobacteria</taxon>
        <taxon>Lysobacterales</taxon>
        <taxon>Rhodanobacteraceae</taxon>
        <taxon>Rhodanobacter</taxon>
    </lineage>
</organism>
<evidence type="ECO:0000256" key="1">
    <source>
        <dbReference type="ARBA" id="ARBA00022598"/>
    </source>
</evidence>
<evidence type="ECO:0000313" key="4">
    <source>
        <dbReference type="Proteomes" id="UP001596114"/>
    </source>
</evidence>
<dbReference type="Gene3D" id="3.30.300.30">
    <property type="match status" value="1"/>
</dbReference>
<dbReference type="InterPro" id="IPR020845">
    <property type="entry name" value="AMP-binding_CS"/>
</dbReference>
<gene>
    <name evidence="3" type="ORF">ACFPPA_15170</name>
</gene>
<dbReference type="InterPro" id="IPR000873">
    <property type="entry name" value="AMP-dep_synth/lig_dom"/>
</dbReference>
<dbReference type="Gene3D" id="3.40.50.12780">
    <property type="entry name" value="N-terminal domain of ligase-like"/>
    <property type="match status" value="1"/>
</dbReference>
<proteinExistence type="predicted"/>
<accession>A0ABW0QSF1</accession>
<feature type="domain" description="AMP-dependent synthetase/ligase" evidence="2">
    <location>
        <begin position="6"/>
        <end position="335"/>
    </location>
</feature>
<reference evidence="4" key="1">
    <citation type="journal article" date="2019" name="Int. J. Syst. Evol. Microbiol.">
        <title>The Global Catalogue of Microorganisms (GCM) 10K type strain sequencing project: providing services to taxonomists for standard genome sequencing and annotation.</title>
        <authorList>
            <consortium name="The Broad Institute Genomics Platform"/>
            <consortium name="The Broad Institute Genome Sequencing Center for Infectious Disease"/>
            <person name="Wu L."/>
            <person name="Ma J."/>
        </authorList>
    </citation>
    <scope>NUCLEOTIDE SEQUENCE [LARGE SCALE GENOMIC DNA]</scope>
    <source>
        <strain evidence="4">CGMCC 1.16619</strain>
    </source>
</reference>
<name>A0ABW0QSF1_9GAMM</name>
<dbReference type="PANTHER" id="PTHR43767:SF8">
    <property type="entry name" value="LONG-CHAIN-FATTY-ACID--COA LIGASE"/>
    <property type="match status" value="1"/>
</dbReference>
<dbReference type="Pfam" id="PF00501">
    <property type="entry name" value="AMP-binding"/>
    <property type="match status" value="1"/>
</dbReference>
<evidence type="ECO:0000313" key="3">
    <source>
        <dbReference type="EMBL" id="MFC5527080.1"/>
    </source>
</evidence>
<dbReference type="PROSITE" id="PS00455">
    <property type="entry name" value="AMP_BINDING"/>
    <property type="match status" value="1"/>
</dbReference>
<protein>
    <submittedName>
        <fullName evidence="3">AMP-binding protein</fullName>
    </submittedName>
</protein>
<dbReference type="EMBL" id="JBHSNF010000003">
    <property type="protein sequence ID" value="MFC5527080.1"/>
    <property type="molecule type" value="Genomic_DNA"/>
</dbReference>
<keyword evidence="1" id="KW-0436">Ligase</keyword>
<comment type="caution">
    <text evidence="3">The sequence shown here is derived from an EMBL/GenBank/DDBJ whole genome shotgun (WGS) entry which is preliminary data.</text>
</comment>
<dbReference type="Proteomes" id="UP001596114">
    <property type="component" value="Unassembled WGS sequence"/>
</dbReference>
<dbReference type="Pfam" id="PF23562">
    <property type="entry name" value="AMP-binding_C_3"/>
    <property type="match status" value="1"/>
</dbReference>
<dbReference type="InterPro" id="IPR050237">
    <property type="entry name" value="ATP-dep_AMP-bd_enzyme"/>
</dbReference>